<dbReference type="SUPFAM" id="SSF53901">
    <property type="entry name" value="Thiolase-like"/>
    <property type="match status" value="1"/>
</dbReference>
<evidence type="ECO:0000256" key="3">
    <source>
        <dbReference type="ARBA" id="ARBA00022679"/>
    </source>
</evidence>
<dbReference type="Proteomes" id="UP000618943">
    <property type="component" value="Unassembled WGS sequence"/>
</dbReference>
<gene>
    <name evidence="6" type="ORF">JFL43_07685</name>
</gene>
<comment type="similarity">
    <text evidence="4">Belongs to the thiolase-like superfamily. Beta-ketoacyl-ACP synthases family.</text>
</comment>
<comment type="caution">
    <text evidence="6">The sequence shown here is derived from an EMBL/GenBank/DDBJ whole genome shotgun (WGS) entry which is preliminary data.</text>
</comment>
<keyword evidence="3 4" id="KW-0808">Transferase</keyword>
<accession>A0ABS1H5P4</accession>
<evidence type="ECO:0000259" key="5">
    <source>
        <dbReference type="PROSITE" id="PS52004"/>
    </source>
</evidence>
<dbReference type="PANTHER" id="PTHR43775:SF37">
    <property type="entry name" value="SI:DKEY-61P9.11"/>
    <property type="match status" value="1"/>
</dbReference>
<dbReference type="RefSeq" id="WP_200748539.1">
    <property type="nucleotide sequence ID" value="NZ_JAEOAH010000006.1"/>
</dbReference>
<feature type="domain" description="Ketosynthase family 3 (KS3)" evidence="5">
    <location>
        <begin position="36"/>
        <end position="461"/>
    </location>
</feature>
<dbReference type="Pfam" id="PF02801">
    <property type="entry name" value="Ketoacyl-synt_C"/>
    <property type="match status" value="1"/>
</dbReference>
<dbReference type="InterPro" id="IPR018201">
    <property type="entry name" value="Ketoacyl_synth_AS"/>
</dbReference>
<dbReference type="Pfam" id="PF00109">
    <property type="entry name" value="ketoacyl-synt"/>
    <property type="match status" value="1"/>
</dbReference>
<reference evidence="6 7" key="1">
    <citation type="submission" date="2020-12" db="EMBL/GenBank/DDBJ databases">
        <title>YIM B01967 draft genome.</title>
        <authorList>
            <person name="Yan X."/>
        </authorList>
    </citation>
    <scope>NUCLEOTIDE SEQUENCE [LARGE SCALE GENOMIC DNA]</scope>
    <source>
        <strain evidence="6 7">YIM B01967</strain>
    </source>
</reference>
<evidence type="ECO:0000256" key="2">
    <source>
        <dbReference type="ARBA" id="ARBA00022553"/>
    </source>
</evidence>
<keyword evidence="2" id="KW-0597">Phosphoprotein</keyword>
<dbReference type="PROSITE" id="PS00606">
    <property type="entry name" value="KS3_1"/>
    <property type="match status" value="1"/>
</dbReference>
<evidence type="ECO:0000313" key="6">
    <source>
        <dbReference type="EMBL" id="MBK3494738.1"/>
    </source>
</evidence>
<protein>
    <recommendedName>
        <fullName evidence="5">Ketosynthase family 3 (KS3) domain-containing protein</fullName>
    </recommendedName>
</protein>
<keyword evidence="7" id="KW-1185">Reference proteome</keyword>
<dbReference type="PROSITE" id="PS52004">
    <property type="entry name" value="KS3_2"/>
    <property type="match status" value="1"/>
</dbReference>
<name>A0ABS1H5P4_9BACL</name>
<evidence type="ECO:0000256" key="4">
    <source>
        <dbReference type="RuleBase" id="RU003694"/>
    </source>
</evidence>
<evidence type="ECO:0000256" key="1">
    <source>
        <dbReference type="ARBA" id="ARBA00022450"/>
    </source>
</evidence>
<dbReference type="CDD" id="cd00833">
    <property type="entry name" value="PKS"/>
    <property type="match status" value="1"/>
</dbReference>
<dbReference type="InterPro" id="IPR020841">
    <property type="entry name" value="PKS_Beta-ketoAc_synthase_dom"/>
</dbReference>
<dbReference type="PANTHER" id="PTHR43775">
    <property type="entry name" value="FATTY ACID SYNTHASE"/>
    <property type="match status" value="1"/>
</dbReference>
<dbReference type="EMBL" id="JAEOAH010000006">
    <property type="protein sequence ID" value="MBK3494738.1"/>
    <property type="molecule type" value="Genomic_DNA"/>
</dbReference>
<dbReference type="Gene3D" id="1.10.1240.100">
    <property type="match status" value="1"/>
</dbReference>
<proteinExistence type="inferred from homology"/>
<dbReference type="Gene3D" id="3.40.47.10">
    <property type="match status" value="1"/>
</dbReference>
<evidence type="ECO:0000313" key="7">
    <source>
        <dbReference type="Proteomes" id="UP000618943"/>
    </source>
</evidence>
<organism evidence="6 7">
    <name type="scientific">Viridibacillus soli</name>
    <dbReference type="NCBI Taxonomy" id="2798301"/>
    <lineage>
        <taxon>Bacteria</taxon>
        <taxon>Bacillati</taxon>
        <taxon>Bacillota</taxon>
        <taxon>Bacilli</taxon>
        <taxon>Bacillales</taxon>
        <taxon>Caryophanaceae</taxon>
        <taxon>Viridibacillus</taxon>
    </lineage>
</organism>
<dbReference type="Pfam" id="PF22621">
    <property type="entry name" value="CurL-like_PKS_C"/>
    <property type="match status" value="1"/>
</dbReference>
<dbReference type="SMART" id="SM00825">
    <property type="entry name" value="PKS_KS"/>
    <property type="match status" value="1"/>
</dbReference>
<dbReference type="InterPro" id="IPR014030">
    <property type="entry name" value="Ketoacyl_synth_N"/>
</dbReference>
<sequence length="625" mass="68832">MKQTEKLNRSILELYQKGEIDKSTAFDLLKMLNKADDDIAVIGIAVKLPGADNVQTFWNQAVHGVNVQKSFTGNRKKDVDALFQKKGHPPQQYFNGGFLENIDQFDADYFGISEEEAQIMDPYHRLFLETAYEAIEDAGYAGGTINGTRTGVYIGNDHTNKLLASYLGILQAKDFKTMIGSWTSVLASRVSHAFNLTGPSMVIDTGCSSALVAVHTACKALNNKDCSMAVAGGINVFLIPSSPDVKGVGMEENTPEIKTRVFDRNPGGTSFGEGVVSLLLKPLKKALKDQDNIHAVIKGSAVNNNGSRSQLSEMSSKALEEVVTEAWKDADVDPETIDYIEVHGIAASIGDAMEISGIQSAFRKRTPKKQFCALGSSKGNTGHLVAASGITSLVKVISALKEQTIPPSINFSEPNKMANLTQSALYISDRAKPWRKKETPRRAGVNSYGFSGTNCHVIVEEAPKQLKQRDGGQSAYVFTLSANNLYSFARLIQAYISFLKMNEEEVDLEDVCYTAATGRTHHQIRLALEVKTAGEIREKLEKFRYGQESGPGIYSSLHEQNMENYRNWETSAGMGGTSSLSDTKNLCYSYVHGEEINWQTLYENHSCRKISLPVYPFAPTRYWID</sequence>
<dbReference type="InterPro" id="IPR014031">
    <property type="entry name" value="Ketoacyl_synth_C"/>
</dbReference>
<dbReference type="InterPro" id="IPR016039">
    <property type="entry name" value="Thiolase-like"/>
</dbReference>
<keyword evidence="1" id="KW-0596">Phosphopantetheine</keyword>
<dbReference type="InterPro" id="IPR050091">
    <property type="entry name" value="PKS_NRPS_Biosynth_Enz"/>
</dbReference>